<dbReference type="PANTHER" id="PTHR48100">
    <property type="entry name" value="BROAD-SPECIFICITY PHOSPHATASE YOR283W-RELATED"/>
    <property type="match status" value="1"/>
</dbReference>
<dbReference type="OrthoDB" id="9781415at2"/>
<evidence type="ECO:0000313" key="4">
    <source>
        <dbReference type="Proteomes" id="UP000249590"/>
    </source>
</evidence>
<sequence length="200" mass="22482">MLPDGVRLIHIRHGQTDWNVVGRLQGQLDIPINAIGQGQANENGRRLRARLADEGVRPASLAYVSSPLGRSRETMGRIRSELALGGDWATDDRLREVAFGDWSGFTYDELRRNGQETLVKARKKDKWSFRPPGGETYAELAERVGEWLETIDRDTVAVTHGGVHRVLFGHLCGTPWHEVPSLPVPQDRVFIFTNETVESF</sequence>
<dbReference type="RefSeq" id="WP_111351011.1">
    <property type="nucleotide sequence ID" value="NZ_JAIWKD010000005.1"/>
</dbReference>
<evidence type="ECO:0000256" key="1">
    <source>
        <dbReference type="PIRSR" id="PIRSR613078-1"/>
    </source>
</evidence>
<dbReference type="Gene3D" id="3.40.50.1240">
    <property type="entry name" value="Phosphoglycerate mutase-like"/>
    <property type="match status" value="1"/>
</dbReference>
<dbReference type="CDD" id="cd07067">
    <property type="entry name" value="HP_PGM_like"/>
    <property type="match status" value="1"/>
</dbReference>
<comment type="caution">
    <text evidence="3">The sequence shown here is derived from an EMBL/GenBank/DDBJ whole genome shotgun (WGS) entry which is preliminary data.</text>
</comment>
<dbReference type="AlphaFoldDB" id="A0A8B2NK11"/>
<dbReference type="InterPro" id="IPR029033">
    <property type="entry name" value="His_PPase_superfam"/>
</dbReference>
<dbReference type="GO" id="GO:0005737">
    <property type="term" value="C:cytoplasm"/>
    <property type="evidence" value="ECO:0007669"/>
    <property type="project" value="TreeGrafter"/>
</dbReference>
<dbReference type="InterPro" id="IPR013078">
    <property type="entry name" value="His_Pase_superF_clade-1"/>
</dbReference>
<keyword evidence="4" id="KW-1185">Reference proteome</keyword>
<dbReference type="InterPro" id="IPR050275">
    <property type="entry name" value="PGM_Phosphatase"/>
</dbReference>
<dbReference type="GO" id="GO:0016791">
    <property type="term" value="F:phosphatase activity"/>
    <property type="evidence" value="ECO:0007669"/>
    <property type="project" value="TreeGrafter"/>
</dbReference>
<evidence type="ECO:0000256" key="2">
    <source>
        <dbReference type="PIRSR" id="PIRSR613078-2"/>
    </source>
</evidence>
<dbReference type="SMART" id="SM00855">
    <property type="entry name" value="PGAM"/>
    <property type="match status" value="1"/>
</dbReference>
<feature type="active site" description="Proton donor/acceptor" evidence="1">
    <location>
        <position position="96"/>
    </location>
</feature>
<dbReference type="SUPFAM" id="SSF53254">
    <property type="entry name" value="Phosphoglycerate mutase-like"/>
    <property type="match status" value="1"/>
</dbReference>
<proteinExistence type="predicted"/>
<dbReference type="PANTHER" id="PTHR48100:SF59">
    <property type="entry name" value="ADENOSYLCOBALAMIN_ALPHA-RIBAZOLE PHOSPHATASE"/>
    <property type="match status" value="1"/>
</dbReference>
<gene>
    <name evidence="3" type="ORF">DLJ53_26330</name>
</gene>
<feature type="active site" description="Tele-phosphohistidine intermediate" evidence="1">
    <location>
        <position position="13"/>
    </location>
</feature>
<dbReference type="Proteomes" id="UP000249590">
    <property type="component" value="Unassembled WGS sequence"/>
</dbReference>
<feature type="binding site" evidence="2">
    <location>
        <begin position="12"/>
        <end position="19"/>
    </location>
    <ligand>
        <name>substrate</name>
    </ligand>
</feature>
<reference evidence="3 4" key="1">
    <citation type="submission" date="2018-05" db="EMBL/GenBank/DDBJ databases">
        <title>Acuticoccus sediminis sp. nov., isolated from deep-sea sediment of Indian Ocean.</title>
        <authorList>
            <person name="Liu X."/>
            <person name="Lai Q."/>
            <person name="Du Y."/>
            <person name="Sun F."/>
            <person name="Zhang X."/>
            <person name="Wang S."/>
            <person name="Shao Z."/>
        </authorList>
    </citation>
    <scope>NUCLEOTIDE SEQUENCE [LARGE SCALE GENOMIC DNA]</scope>
    <source>
        <strain evidence="3 4">PTG4-2</strain>
    </source>
</reference>
<name>A0A8B2NK11_9HYPH</name>
<organism evidence="3 4">
    <name type="scientific">Acuticoccus sediminis</name>
    <dbReference type="NCBI Taxonomy" id="2184697"/>
    <lineage>
        <taxon>Bacteria</taxon>
        <taxon>Pseudomonadati</taxon>
        <taxon>Pseudomonadota</taxon>
        <taxon>Alphaproteobacteria</taxon>
        <taxon>Hyphomicrobiales</taxon>
        <taxon>Amorphaceae</taxon>
        <taxon>Acuticoccus</taxon>
    </lineage>
</organism>
<dbReference type="PIRSF" id="PIRSF000709">
    <property type="entry name" value="6PFK_2-Ptase"/>
    <property type="match status" value="1"/>
</dbReference>
<protein>
    <submittedName>
        <fullName evidence="3">Histidine phosphatase family protein</fullName>
    </submittedName>
</protein>
<dbReference type="EMBL" id="QHHQ01000007">
    <property type="protein sequence ID" value="RAH98234.1"/>
    <property type="molecule type" value="Genomic_DNA"/>
</dbReference>
<accession>A0A8B2NK11</accession>
<feature type="binding site" evidence="2">
    <location>
        <position position="70"/>
    </location>
    <ligand>
        <name>substrate</name>
    </ligand>
</feature>
<dbReference type="Pfam" id="PF00300">
    <property type="entry name" value="His_Phos_1"/>
    <property type="match status" value="1"/>
</dbReference>
<evidence type="ECO:0000313" key="3">
    <source>
        <dbReference type="EMBL" id="RAH98234.1"/>
    </source>
</evidence>